<dbReference type="EMBL" id="SLWW01000018">
    <property type="protein sequence ID" value="TCO69125.1"/>
    <property type="molecule type" value="Genomic_DNA"/>
</dbReference>
<evidence type="ECO:0000313" key="1">
    <source>
        <dbReference type="EMBL" id="TCO69125.1"/>
    </source>
</evidence>
<dbReference type="AlphaFoldDB" id="A0A4R2KR83"/>
<keyword evidence="2" id="KW-1185">Reference proteome</keyword>
<name>A0A4R2KR83_9RHOB</name>
<protein>
    <submittedName>
        <fullName evidence="1">Uncharacterized protein</fullName>
    </submittedName>
</protein>
<sequence>MLDMTSPSIKMISVRNACMEAPPGPKKDEAFKHYAAAEHARHAMREADSDTELDAAIQALA</sequence>
<organism evidence="1 2">
    <name type="scientific">Rhodovulum euryhalinum</name>
    <dbReference type="NCBI Taxonomy" id="35805"/>
    <lineage>
        <taxon>Bacteria</taxon>
        <taxon>Pseudomonadati</taxon>
        <taxon>Pseudomonadota</taxon>
        <taxon>Alphaproteobacteria</taxon>
        <taxon>Rhodobacterales</taxon>
        <taxon>Paracoccaceae</taxon>
        <taxon>Rhodovulum</taxon>
    </lineage>
</organism>
<dbReference type="OrthoDB" id="7632358at2"/>
<reference evidence="1 2" key="1">
    <citation type="submission" date="2019-03" db="EMBL/GenBank/DDBJ databases">
        <title>Genomic Encyclopedia of Type Strains, Phase IV (KMG-IV): sequencing the most valuable type-strain genomes for metagenomic binning, comparative biology and taxonomic classification.</title>
        <authorList>
            <person name="Goeker M."/>
        </authorList>
    </citation>
    <scope>NUCLEOTIDE SEQUENCE [LARGE SCALE GENOMIC DNA]</scope>
    <source>
        <strain evidence="1 2">DSM 4868</strain>
    </source>
</reference>
<dbReference type="RefSeq" id="WP_132546542.1">
    <property type="nucleotide sequence ID" value="NZ_SLWW01000018.1"/>
</dbReference>
<comment type="caution">
    <text evidence="1">The sequence shown here is derived from an EMBL/GenBank/DDBJ whole genome shotgun (WGS) entry which is preliminary data.</text>
</comment>
<evidence type="ECO:0000313" key="2">
    <source>
        <dbReference type="Proteomes" id="UP000295142"/>
    </source>
</evidence>
<gene>
    <name evidence="1" type="ORF">EV655_11839</name>
</gene>
<proteinExistence type="predicted"/>
<accession>A0A4R2KR83</accession>
<dbReference type="Proteomes" id="UP000295142">
    <property type="component" value="Unassembled WGS sequence"/>
</dbReference>